<dbReference type="KEGG" id="vg:41701782"/>
<dbReference type="InterPro" id="IPR006725">
    <property type="entry name" value="PIF2"/>
</dbReference>
<evidence type="ECO:0000313" key="3">
    <source>
        <dbReference type="Proteomes" id="UP000290737"/>
    </source>
</evidence>
<feature type="transmembrane region" description="Helical" evidence="1">
    <location>
        <begin position="17"/>
        <end position="37"/>
    </location>
</feature>
<evidence type="ECO:0000256" key="1">
    <source>
        <dbReference type="SAM" id="Phobius"/>
    </source>
</evidence>
<dbReference type="Pfam" id="PF04631">
    <property type="entry name" value="PIF2"/>
    <property type="match status" value="1"/>
</dbReference>
<dbReference type="RefSeq" id="YP_009551765.1">
    <property type="nucleotide sequence ID" value="NC_040536.1"/>
</dbReference>
<organism evidence="2">
    <name type="scientific">Esparto virus</name>
    <dbReference type="NCBI Taxonomy" id="2072209"/>
    <lineage>
        <taxon>Viruses</taxon>
        <taxon>Viruses incertae sedis</taxon>
        <taxon>Naldaviricetes</taxon>
        <taxon>Lefavirales</taxon>
        <taxon>Nudiviridae</taxon>
        <taxon>Alphanudivirus</taxon>
        <taxon>Alphanudivirus tertidromelanogasteris</taxon>
    </lineage>
</organism>
<dbReference type="Proteomes" id="UP000290737">
    <property type="component" value="Genome"/>
</dbReference>
<protein>
    <submittedName>
        <fullName evidence="2">Pif-2</fullName>
    </submittedName>
</protein>
<dbReference type="GeneID" id="41701782"/>
<name>A0A2I7G2X9_9VIRU</name>
<accession>A0A2I7G2X9</accession>
<keyword evidence="1" id="KW-1133">Transmembrane helix</keyword>
<reference evidence="2" key="1">
    <citation type="journal article" date="2021" name="Virus">
        <title>The discovery, distribution and diversity of DNA viruses associated with Drosophila melanogaster in Europe.</title>
        <authorList>
            <person name="Wallace M.A."/>
            <person name="Coffman K.A."/>
            <person name="Gilbert C."/>
            <person name="Ravindran S."/>
            <person name="Albery G.F."/>
            <person name="Abbott J."/>
            <person name="Argyridou E."/>
            <person name="Bellosta P."/>
            <person name="Betancourt A.J."/>
            <person name="Colinet H."/>
            <person name="Eric K."/>
            <person name="Glaser-Schmitt A."/>
            <person name="Grath S."/>
            <person name="Jelic M."/>
            <person name="Kankare M."/>
            <person name="Kozeretska I."/>
            <person name="Loeschcke V."/>
            <person name="Montchamp-Moreau C."/>
            <person name="Ometto L."/>
            <person name="Onder B.S."/>
            <person name="Orengo D.J."/>
            <person name="Parsch J."/>
            <person name="Pascual M."/>
            <person name="Patenkovic A."/>
            <person name="Puerma E."/>
            <person name="Ritchie M.G."/>
            <person name="Rota-Stabelli O."/>
            <person name="Schou M.F."/>
            <person name="Serga S.V."/>
            <person name="Stamenkovic-Radak M."/>
            <person name="Tanaskovic M."/>
            <person name="Veselinovic M.S."/>
            <person name="Vieira J."/>
            <person name="Vieira C.P."/>
            <person name="Kapun M."/>
            <person name="Flatt T."/>
            <person name="Gonzalez J."/>
            <person name="Staubach F."/>
            <person name="Obbard D.J."/>
        </authorList>
    </citation>
    <scope>NUCLEOTIDE SEQUENCE</scope>
    <source>
        <strain evidence="2">SRR3939042_Esparto_2012</strain>
    </source>
</reference>
<sequence length="395" mass="44128">MDSSIISKLLQWNWTSITYIVLLCILVLYVIYILLFYSFKTNISRQNEDTAKKLANDKISALLNGSGINNIPNLNIVSTNPIVSKANECGKGPVYVGTTTSDRECVQTCANSTASSINVSKNDTYIYNDTILTSGAYCIIGPRPLCNMNTSYAMMTINSVVCQSKFPEIVGGVYGSTMVACNNQTINDPQNYLWDYQSNKRFDPLTTQIQDANEILPDGTYRFRCHFNGVDVQQNKYIAHPFNRFQPIRNYCASATFAAHPNVKTVFDDDNSGSYTCDCGNYDETRLKNIHTGNPMTLCSAMSYEVKNDVRSRQLLTVPYRCFTLFSPISDIGRYPPCPNEQLTREGSQYGSVVIPFSYNTEVPIEHPAYKDFSSSDDVVISSRDIVVPIADLAN</sequence>
<keyword evidence="1" id="KW-0812">Transmembrane</keyword>
<keyword evidence="3" id="KW-1185">Reference proteome</keyword>
<proteinExistence type="predicted"/>
<keyword evidence="1" id="KW-0472">Membrane</keyword>
<evidence type="ECO:0000313" key="2">
    <source>
        <dbReference type="EMBL" id="AUQ43976.1"/>
    </source>
</evidence>
<dbReference type="EMBL" id="KY608910">
    <property type="protein sequence ID" value="AUQ43976.1"/>
    <property type="molecule type" value="Genomic_DNA"/>
</dbReference>
<dbReference type="OrthoDB" id="7191at10239"/>